<name>A0A3M7QZR4_BRAPC</name>
<dbReference type="EMBL" id="REGN01004609">
    <property type="protein sequence ID" value="RNA16850.1"/>
    <property type="molecule type" value="Genomic_DNA"/>
</dbReference>
<proteinExistence type="predicted"/>
<gene>
    <name evidence="1" type="ORF">BpHYR1_032660</name>
</gene>
<keyword evidence="2" id="KW-1185">Reference proteome</keyword>
<protein>
    <submittedName>
        <fullName evidence="1">Uncharacterized protein</fullName>
    </submittedName>
</protein>
<dbReference type="Proteomes" id="UP000276133">
    <property type="component" value="Unassembled WGS sequence"/>
</dbReference>
<dbReference type="AlphaFoldDB" id="A0A3M7QZR4"/>
<organism evidence="1 2">
    <name type="scientific">Brachionus plicatilis</name>
    <name type="common">Marine rotifer</name>
    <name type="synonym">Brachionus muelleri</name>
    <dbReference type="NCBI Taxonomy" id="10195"/>
    <lineage>
        <taxon>Eukaryota</taxon>
        <taxon>Metazoa</taxon>
        <taxon>Spiralia</taxon>
        <taxon>Gnathifera</taxon>
        <taxon>Rotifera</taxon>
        <taxon>Eurotatoria</taxon>
        <taxon>Monogononta</taxon>
        <taxon>Pseudotrocha</taxon>
        <taxon>Ploima</taxon>
        <taxon>Brachionidae</taxon>
        <taxon>Brachionus</taxon>
    </lineage>
</organism>
<sequence>MISERIEMLFFTYTFKCIIKKNFHMFKRLVEIFITLNSNPLLLSQNVRNKMDKWVGFLGIETR</sequence>
<reference evidence="1 2" key="1">
    <citation type="journal article" date="2018" name="Sci. Rep.">
        <title>Genomic signatures of local adaptation to the degree of environmental predictability in rotifers.</title>
        <authorList>
            <person name="Franch-Gras L."/>
            <person name="Hahn C."/>
            <person name="Garcia-Roger E.M."/>
            <person name="Carmona M.J."/>
            <person name="Serra M."/>
            <person name="Gomez A."/>
        </authorList>
    </citation>
    <scope>NUCLEOTIDE SEQUENCE [LARGE SCALE GENOMIC DNA]</scope>
    <source>
        <strain evidence="1">HYR1</strain>
    </source>
</reference>
<accession>A0A3M7QZR4</accession>
<evidence type="ECO:0000313" key="1">
    <source>
        <dbReference type="EMBL" id="RNA16850.1"/>
    </source>
</evidence>
<evidence type="ECO:0000313" key="2">
    <source>
        <dbReference type="Proteomes" id="UP000276133"/>
    </source>
</evidence>
<comment type="caution">
    <text evidence="1">The sequence shown here is derived from an EMBL/GenBank/DDBJ whole genome shotgun (WGS) entry which is preliminary data.</text>
</comment>